<keyword evidence="3 7" id="KW-0326">Glycosidase</keyword>
<dbReference type="EC" id="3.2.1.6" evidence="7"/>
<dbReference type="SUPFAM" id="SSF49899">
    <property type="entry name" value="Concanavalin A-like lectins/glucanases"/>
    <property type="match status" value="1"/>
</dbReference>
<dbReference type="InterPro" id="IPR050546">
    <property type="entry name" value="Glycosyl_Hydrlase_16"/>
</dbReference>
<sequence>MHLANVLLTLLPVSLLATESLAGSSSHSAHALPARRRHNKGRALSPIKASNSSSEHETNRIASAGASADDFSPVTGRRVSKRAQCGVSSPATSSKTSSTITVGAAVVPTAAATSSSKWKLDLEAKGNSFFDTFNFWAYDDPTHGTVTYVSQDEATKSNLATVNGKGNAVLAVDTTQNVQKGRKAVRLHSSYIFNGGLILADIVHMPTGCGTWPAWWSNGPDWPNKGEIDILEGTHSWDRNQVSVHTSDGCTIPSNYGASAVLTTGSFVNTNCASYATSNQGCGQRESASHQAYGEPFNQNGGGVYAMKWDTSGISVYFFPRNAIPADITQGVPLPETWGTPMGNFPSTSCEPFKFFKDHHTIINTTFCGDWANSDWWTAGSAGNGQSCAAKTGYNSCSDYVLNNGDKFHEAYWEFASVKYYQPK</sequence>
<evidence type="ECO:0000256" key="2">
    <source>
        <dbReference type="ARBA" id="ARBA00022801"/>
    </source>
</evidence>
<dbReference type="EMBL" id="AF064870">
    <property type="protein sequence ID" value="AAC17104.1"/>
    <property type="molecule type" value="mRNA"/>
</dbReference>
<dbReference type="Gene3D" id="2.60.120.200">
    <property type="match status" value="1"/>
</dbReference>
<feature type="chain" id="PRO_5007696980" evidence="5">
    <location>
        <begin position="23"/>
        <end position="424"/>
    </location>
</feature>
<dbReference type="Pfam" id="PF26113">
    <property type="entry name" value="GH16_XgeA"/>
    <property type="match status" value="1"/>
</dbReference>
<gene>
    <name evidence="7" type="primary">bg1</name>
</gene>
<proteinExistence type="evidence at transcript level"/>
<reference evidence="8" key="3">
    <citation type="submission" date="2014-08" db="EMBL/GenBank/DDBJ databases">
        <authorList>
            <person name="Sharma Rahul"/>
            <person name="Thines Marco"/>
        </authorList>
    </citation>
    <scope>NUCLEOTIDE SEQUENCE</scope>
</reference>
<reference evidence="7" key="1">
    <citation type="submission" date="1998-05" db="EMBL/GenBank/DDBJ databases">
        <authorList>
            <person name="Bang M.-L."/>
            <person name="Sandal T."/>
        </authorList>
    </citation>
    <scope>NUCLEOTIDE SEQUENCE</scope>
</reference>
<dbReference type="CAZy" id="GH16">
    <property type="family name" value="Glycoside Hydrolase Family 16"/>
</dbReference>
<accession>O60019</accession>
<organism evidence="7">
    <name type="scientific">Phaffia rhodozyma</name>
    <name type="common">Yeast</name>
    <name type="synonym">Xanthophyllomyces dendrorhous</name>
    <dbReference type="NCBI Taxonomy" id="264483"/>
    <lineage>
        <taxon>Eukaryota</taxon>
        <taxon>Fungi</taxon>
        <taxon>Dikarya</taxon>
        <taxon>Basidiomycota</taxon>
        <taxon>Agaricomycotina</taxon>
        <taxon>Tremellomycetes</taxon>
        <taxon>Cystofilobasidiales</taxon>
        <taxon>Mrakiaceae</taxon>
        <taxon>Phaffia</taxon>
    </lineage>
</organism>
<evidence type="ECO:0000256" key="3">
    <source>
        <dbReference type="ARBA" id="ARBA00023295"/>
    </source>
</evidence>
<feature type="region of interest" description="Disordered" evidence="4">
    <location>
        <begin position="25"/>
        <end position="96"/>
    </location>
</feature>
<comment type="similarity">
    <text evidence="1">Belongs to the glycosyl hydrolase 16 family.</text>
</comment>
<evidence type="ECO:0000256" key="4">
    <source>
        <dbReference type="SAM" id="MobiDB-lite"/>
    </source>
</evidence>
<dbReference type="GO" id="GO:0009251">
    <property type="term" value="P:glucan catabolic process"/>
    <property type="evidence" value="ECO:0007669"/>
    <property type="project" value="TreeGrafter"/>
</dbReference>
<keyword evidence="5" id="KW-0732">Signal</keyword>
<dbReference type="PANTHER" id="PTHR10963:SF24">
    <property type="entry name" value="GLYCOSIDASE C21B10.07-RELATED"/>
    <property type="match status" value="1"/>
</dbReference>
<dbReference type="EMBL" id="LN483166">
    <property type="protein sequence ID" value="CED84840.1"/>
    <property type="molecule type" value="Genomic_DNA"/>
</dbReference>
<dbReference type="PROSITE" id="PS51762">
    <property type="entry name" value="GH16_2"/>
    <property type="match status" value="1"/>
</dbReference>
<name>O60019_PHARH</name>
<evidence type="ECO:0000313" key="8">
    <source>
        <dbReference type="EMBL" id="CED84840.1"/>
    </source>
</evidence>
<evidence type="ECO:0000313" key="7">
    <source>
        <dbReference type="EMBL" id="AAC17104.1"/>
    </source>
</evidence>
<dbReference type="AlphaFoldDB" id="O60019"/>
<evidence type="ECO:0000256" key="5">
    <source>
        <dbReference type="SAM" id="SignalP"/>
    </source>
</evidence>
<feature type="signal peptide" evidence="5">
    <location>
        <begin position="1"/>
        <end position="22"/>
    </location>
</feature>
<dbReference type="InterPro" id="IPR013320">
    <property type="entry name" value="ConA-like_dom_sf"/>
</dbReference>
<protein>
    <submittedName>
        <fullName evidence="7">Endo-1,3(4)-beta-glucanase</fullName>
        <ecNumber evidence="7">3.2.1.6</ecNumber>
    </submittedName>
    <submittedName>
        <fullName evidence="8">Glycoside hydrolase family 16 protein</fullName>
    </submittedName>
</protein>
<dbReference type="CDD" id="cd02181">
    <property type="entry name" value="GH16_fungal_Lam16A_glucanase"/>
    <property type="match status" value="1"/>
</dbReference>
<dbReference type="FunFam" id="2.60.120.200:FF:000114">
    <property type="entry name" value="Probable endo-1,3(4)-beta-glucanase NFIA_089530"/>
    <property type="match status" value="1"/>
</dbReference>
<dbReference type="GO" id="GO:0052861">
    <property type="term" value="F:endo-1,3(4)-beta-glucanase activity"/>
    <property type="evidence" value="ECO:0007669"/>
    <property type="project" value="UniProtKB-EC"/>
</dbReference>
<reference evidence="7" key="2">
    <citation type="journal article" date="1999" name="Appl. Microbiol. Biotechnol.">
        <title>Cloning and characterization of an endo-beta-1,3(4)glucanase and an aspartic protease from Phaffia rhodozyma CBS 6938.</title>
        <authorList>
            <person name="Bang M.L."/>
            <person name="Villadsen I."/>
            <person name="Sandal T."/>
        </authorList>
    </citation>
    <scope>NUCLEOTIDE SEQUENCE</scope>
</reference>
<evidence type="ECO:0000259" key="6">
    <source>
        <dbReference type="PROSITE" id="PS51762"/>
    </source>
</evidence>
<dbReference type="InterPro" id="IPR000757">
    <property type="entry name" value="Beta-glucanase-like"/>
</dbReference>
<keyword evidence="2 7" id="KW-0378">Hydrolase</keyword>
<feature type="domain" description="GH16" evidence="6">
    <location>
        <begin position="100"/>
        <end position="380"/>
    </location>
</feature>
<evidence type="ECO:0000256" key="1">
    <source>
        <dbReference type="ARBA" id="ARBA00006865"/>
    </source>
</evidence>
<dbReference type="PANTHER" id="PTHR10963">
    <property type="entry name" value="GLYCOSYL HYDROLASE-RELATED"/>
    <property type="match status" value="1"/>
</dbReference>